<gene>
    <name evidence="1" type="ORF">TISLANDTSLP1_18550</name>
</gene>
<dbReference type="SUPFAM" id="SSF158446">
    <property type="entry name" value="IVS-encoded protein-like"/>
    <property type="match status" value="1"/>
</dbReference>
<comment type="caution">
    <text evidence="1">The sequence shown here is derived from an EMBL/GenBank/DDBJ whole genome shotgun (WGS) entry which is preliminary data.</text>
</comment>
<proteinExistence type="predicted"/>
<dbReference type="Gene3D" id="1.20.1440.60">
    <property type="entry name" value="23S rRNA-intervening sequence"/>
    <property type="match status" value="1"/>
</dbReference>
<dbReference type="EMBL" id="BSDX01000001">
    <property type="protein sequence ID" value="GLI54162.1"/>
    <property type="molecule type" value="Genomic_DNA"/>
</dbReference>
<name>A0A9W6GI92_9BACT</name>
<evidence type="ECO:0000313" key="2">
    <source>
        <dbReference type="Proteomes" id="UP001144297"/>
    </source>
</evidence>
<dbReference type="Proteomes" id="UP001144297">
    <property type="component" value="Unassembled WGS sequence"/>
</dbReference>
<organism evidence="1 2">
    <name type="scientific">Thermodesulfovibrio yellowstonii</name>
    <dbReference type="NCBI Taxonomy" id="28262"/>
    <lineage>
        <taxon>Bacteria</taxon>
        <taxon>Pseudomonadati</taxon>
        <taxon>Nitrospirota</taxon>
        <taxon>Thermodesulfovibrionia</taxon>
        <taxon>Thermodesulfovibrionales</taxon>
        <taxon>Thermodesulfovibrionaceae</taxon>
        <taxon>Thermodesulfovibrio</taxon>
    </lineage>
</organism>
<accession>A0A9W6GI92</accession>
<dbReference type="CDD" id="cd16377">
    <property type="entry name" value="23S_rRNA_IVP_like"/>
    <property type="match status" value="1"/>
</dbReference>
<evidence type="ECO:0000313" key="1">
    <source>
        <dbReference type="EMBL" id="GLI54162.1"/>
    </source>
</evidence>
<dbReference type="InterPro" id="IPR036583">
    <property type="entry name" value="23S_rRNA_IVS_sf"/>
</dbReference>
<protein>
    <recommendedName>
        <fullName evidence="3">Four helix bundle protein</fullName>
    </recommendedName>
</protein>
<dbReference type="Pfam" id="PF05635">
    <property type="entry name" value="23S_rRNA_IVP"/>
    <property type="match status" value="1"/>
</dbReference>
<dbReference type="InterPro" id="IPR012657">
    <property type="entry name" value="23S_rRNA-intervening_sequence"/>
</dbReference>
<dbReference type="PANTHER" id="PTHR38471">
    <property type="entry name" value="FOUR HELIX BUNDLE PROTEIN"/>
    <property type="match status" value="1"/>
</dbReference>
<dbReference type="AlphaFoldDB" id="A0A9W6GI92"/>
<keyword evidence="2" id="KW-1185">Reference proteome</keyword>
<sequence>MYKSFKDMPIWKEAMRIAEEIIKLTENLPKKEDYGFTSQIRNAALSISANIAEAFGRNHTFDKINFYYFARGSITETQSHLEYGKRVKYLSESSVKELDDKLSQLYSDINKIIKSMKNTNAKK</sequence>
<evidence type="ECO:0008006" key="3">
    <source>
        <dbReference type="Google" id="ProtNLM"/>
    </source>
</evidence>
<dbReference type="PANTHER" id="PTHR38471:SF2">
    <property type="entry name" value="FOUR HELIX BUNDLE PROTEIN"/>
    <property type="match status" value="1"/>
</dbReference>
<reference evidence="1" key="1">
    <citation type="submission" date="2022-12" db="EMBL/GenBank/DDBJ databases">
        <title>Reference genome sequencing for broad-spectrum identification of bacterial and archaeal isolates by mass spectrometry.</title>
        <authorList>
            <person name="Sekiguchi Y."/>
            <person name="Tourlousse D.M."/>
        </authorList>
    </citation>
    <scope>NUCLEOTIDE SEQUENCE</scope>
    <source>
        <strain evidence="1">TSL-P1</strain>
    </source>
</reference>
<dbReference type="NCBIfam" id="TIGR02436">
    <property type="entry name" value="four helix bundle protein"/>
    <property type="match status" value="1"/>
</dbReference>